<dbReference type="GO" id="GO:0006508">
    <property type="term" value="P:proteolysis"/>
    <property type="evidence" value="ECO:0007669"/>
    <property type="project" value="UniProtKB-KW"/>
</dbReference>
<reference evidence="9 10" key="1">
    <citation type="journal article" date="2018" name="MBio">
        <title>Insights into the evolution of host association through the isolation and characterization of a novel human periodontal pathobiont, Desulfobulbus oralis.</title>
        <authorList>
            <person name="Cross K.L."/>
            <person name="Chirania P."/>
            <person name="Xiong W."/>
            <person name="Beall C.J."/>
            <person name="Elkins J.G."/>
            <person name="Giannone R.J."/>
            <person name="Griffen A.L."/>
            <person name="Guss A.M."/>
            <person name="Hettich R.L."/>
            <person name="Joshi S.S."/>
            <person name="Mokrzan E.M."/>
            <person name="Martin R.K."/>
            <person name="Zhulin I.B."/>
            <person name="Leys E.J."/>
            <person name="Podar M."/>
        </authorList>
    </citation>
    <scope>NUCLEOTIDE SEQUENCE [LARGE SCALE GENOMIC DNA]</scope>
    <source>
        <strain evidence="9 10">ORNL</strain>
    </source>
</reference>
<dbReference type="Gene3D" id="3.90.226.10">
    <property type="entry name" value="2-enoyl-CoA Hydratase, Chain A, domain 1"/>
    <property type="match status" value="1"/>
</dbReference>
<organism evidence="9 10">
    <name type="scientific">Desulfobulbus oralis</name>
    <dbReference type="NCBI Taxonomy" id="1986146"/>
    <lineage>
        <taxon>Bacteria</taxon>
        <taxon>Pseudomonadati</taxon>
        <taxon>Thermodesulfobacteriota</taxon>
        <taxon>Desulfobulbia</taxon>
        <taxon>Desulfobulbales</taxon>
        <taxon>Desulfobulbaceae</taxon>
        <taxon>Desulfobulbus</taxon>
    </lineage>
</organism>
<dbReference type="CDD" id="cd06782">
    <property type="entry name" value="cpPDZ_CPP-like"/>
    <property type="match status" value="1"/>
</dbReference>
<evidence type="ECO:0000256" key="3">
    <source>
        <dbReference type="ARBA" id="ARBA00022801"/>
    </source>
</evidence>
<evidence type="ECO:0000256" key="1">
    <source>
        <dbReference type="ARBA" id="ARBA00009179"/>
    </source>
</evidence>
<dbReference type="PROSITE" id="PS50106">
    <property type="entry name" value="PDZ"/>
    <property type="match status" value="1"/>
</dbReference>
<evidence type="ECO:0000256" key="5">
    <source>
        <dbReference type="RuleBase" id="RU004404"/>
    </source>
</evidence>
<dbReference type="NCBIfam" id="TIGR00225">
    <property type="entry name" value="prc"/>
    <property type="match status" value="1"/>
</dbReference>
<evidence type="ECO:0000313" key="10">
    <source>
        <dbReference type="Proteomes" id="UP000239867"/>
    </source>
</evidence>
<keyword evidence="2 5" id="KW-0645">Protease</keyword>
<keyword evidence="10" id="KW-1185">Reference proteome</keyword>
<dbReference type="InterPro" id="IPR004447">
    <property type="entry name" value="Peptidase_S41A"/>
</dbReference>
<dbReference type="InterPro" id="IPR036034">
    <property type="entry name" value="PDZ_sf"/>
</dbReference>
<dbReference type="InterPro" id="IPR001478">
    <property type="entry name" value="PDZ"/>
</dbReference>
<sequence>MSALLSLRCGTAHAAFLLVAVLLALLAAPAWSDAKESGDKPGGDKPDAYQELEMFANVLTLVQQYYVDETNMNSLMKGAVNGMLSSLDPHSGYMTPEDYQELEEETSGSFTGVGIEVTLLDGVLTAVAPIDGTPADRVGIKPGDQILRIDGQPTKNMSLVESMKKMRGPKGSKVTLSIHRAQWRGTRDFTMVRAEIPLLSVRASQLAPGYGYIRISNFQDSTTDDTLTALDKLRAQQPIKGLVLDLRNNPGGLLEQAVRVADIFLDHGTIVSTRGRGNREQILYEAHPDTRVENYPMVVLINGGSASGSEIVAGALQDHKRARVLGTTSFGKGSVQTIVPLPDGAAIRLTTARYYTPSGASIQATGIRPDIVVPLDTPGDQDSAAAGQEILREKDLPGHLDNDAKPAHAATEAAPDGSRQEETFQRVNSIMDMGKRLEQDNQLRRALELLKKD</sequence>
<keyword evidence="3 5" id="KW-0378">Hydrolase</keyword>
<feature type="compositionally biased region" description="Basic and acidic residues" evidence="6">
    <location>
        <begin position="397"/>
        <end position="406"/>
    </location>
</feature>
<dbReference type="Gene3D" id="3.30.750.44">
    <property type="match status" value="1"/>
</dbReference>
<dbReference type="SMART" id="SM00245">
    <property type="entry name" value="TSPc"/>
    <property type="match status" value="1"/>
</dbReference>
<name>A0A2L1GRD0_9BACT</name>
<dbReference type="Pfam" id="PF00595">
    <property type="entry name" value="PDZ"/>
    <property type="match status" value="1"/>
</dbReference>
<keyword evidence="4 5" id="KW-0720">Serine protease</keyword>
<dbReference type="EMBL" id="CP021255">
    <property type="protein sequence ID" value="AVD72210.1"/>
    <property type="molecule type" value="Genomic_DNA"/>
</dbReference>
<dbReference type="FunFam" id="3.30.750.44:FF:000001">
    <property type="entry name" value="S41 family peptidase"/>
    <property type="match status" value="1"/>
</dbReference>
<dbReference type="AlphaFoldDB" id="A0A2L1GRD0"/>
<dbReference type="KEGG" id="deo:CAY53_03445"/>
<dbReference type="GO" id="GO:0004175">
    <property type="term" value="F:endopeptidase activity"/>
    <property type="evidence" value="ECO:0007669"/>
    <property type="project" value="TreeGrafter"/>
</dbReference>
<dbReference type="PANTHER" id="PTHR32060">
    <property type="entry name" value="TAIL-SPECIFIC PROTEASE"/>
    <property type="match status" value="1"/>
</dbReference>
<dbReference type="Pfam" id="PF22694">
    <property type="entry name" value="CtpB_N-like"/>
    <property type="match status" value="1"/>
</dbReference>
<dbReference type="CDD" id="cd07560">
    <property type="entry name" value="Peptidase_S41_CPP"/>
    <property type="match status" value="1"/>
</dbReference>
<evidence type="ECO:0000256" key="7">
    <source>
        <dbReference type="SAM" id="SignalP"/>
    </source>
</evidence>
<evidence type="ECO:0000313" key="9">
    <source>
        <dbReference type="EMBL" id="AVD72210.1"/>
    </source>
</evidence>
<dbReference type="InterPro" id="IPR005151">
    <property type="entry name" value="Tail-specific_protease"/>
</dbReference>
<feature type="signal peptide" evidence="7">
    <location>
        <begin position="1"/>
        <end position="32"/>
    </location>
</feature>
<dbReference type="SMART" id="SM00228">
    <property type="entry name" value="PDZ"/>
    <property type="match status" value="1"/>
</dbReference>
<feature type="domain" description="PDZ" evidence="8">
    <location>
        <begin position="99"/>
        <end position="167"/>
    </location>
</feature>
<dbReference type="Gene3D" id="2.30.42.10">
    <property type="match status" value="1"/>
</dbReference>
<dbReference type="FunFam" id="2.30.42.10:FF:000063">
    <property type="entry name" value="Peptidase, S41 family"/>
    <property type="match status" value="1"/>
</dbReference>
<accession>A0A2L1GRD0</accession>
<evidence type="ECO:0000256" key="2">
    <source>
        <dbReference type="ARBA" id="ARBA00022670"/>
    </source>
</evidence>
<protein>
    <submittedName>
        <fullName evidence="9">Peptidase S41</fullName>
    </submittedName>
</protein>
<dbReference type="Proteomes" id="UP000239867">
    <property type="component" value="Chromosome"/>
</dbReference>
<comment type="similarity">
    <text evidence="1 5">Belongs to the peptidase S41A family.</text>
</comment>
<evidence type="ECO:0000259" key="8">
    <source>
        <dbReference type="PROSITE" id="PS50106"/>
    </source>
</evidence>
<evidence type="ECO:0000256" key="4">
    <source>
        <dbReference type="ARBA" id="ARBA00022825"/>
    </source>
</evidence>
<feature type="region of interest" description="Disordered" evidence="6">
    <location>
        <begin position="397"/>
        <end position="421"/>
    </location>
</feature>
<keyword evidence="7" id="KW-0732">Signal</keyword>
<dbReference type="PANTHER" id="PTHR32060:SF30">
    <property type="entry name" value="CARBOXY-TERMINAL PROCESSING PROTEASE CTPA"/>
    <property type="match status" value="1"/>
</dbReference>
<dbReference type="SUPFAM" id="SSF52096">
    <property type="entry name" value="ClpP/crotonase"/>
    <property type="match status" value="1"/>
</dbReference>
<dbReference type="Pfam" id="PF03572">
    <property type="entry name" value="Peptidase_S41"/>
    <property type="match status" value="1"/>
</dbReference>
<gene>
    <name evidence="9" type="ORF">CAY53_03445</name>
</gene>
<proteinExistence type="inferred from homology"/>
<dbReference type="OrthoDB" id="9812068at2"/>
<dbReference type="GO" id="GO:0030288">
    <property type="term" value="C:outer membrane-bounded periplasmic space"/>
    <property type="evidence" value="ECO:0007669"/>
    <property type="project" value="TreeGrafter"/>
</dbReference>
<evidence type="ECO:0000256" key="6">
    <source>
        <dbReference type="SAM" id="MobiDB-lite"/>
    </source>
</evidence>
<dbReference type="SUPFAM" id="SSF50156">
    <property type="entry name" value="PDZ domain-like"/>
    <property type="match status" value="1"/>
</dbReference>
<dbReference type="FunFam" id="3.90.226.10:FF:000029">
    <property type="entry name" value="Peptidase, S41 family"/>
    <property type="match status" value="1"/>
</dbReference>
<dbReference type="InterPro" id="IPR029045">
    <property type="entry name" value="ClpP/crotonase-like_dom_sf"/>
</dbReference>
<dbReference type="InterPro" id="IPR055210">
    <property type="entry name" value="CtpA/B_N"/>
</dbReference>
<dbReference type="GO" id="GO:0007165">
    <property type="term" value="P:signal transduction"/>
    <property type="evidence" value="ECO:0007669"/>
    <property type="project" value="TreeGrafter"/>
</dbReference>
<dbReference type="GO" id="GO:0008236">
    <property type="term" value="F:serine-type peptidase activity"/>
    <property type="evidence" value="ECO:0007669"/>
    <property type="project" value="UniProtKB-KW"/>
</dbReference>
<feature type="chain" id="PRO_5014752944" evidence="7">
    <location>
        <begin position="33"/>
        <end position="453"/>
    </location>
</feature>